<dbReference type="GO" id="GO:0000978">
    <property type="term" value="F:RNA polymerase II cis-regulatory region sequence-specific DNA binding"/>
    <property type="evidence" value="ECO:0007669"/>
    <property type="project" value="TreeGrafter"/>
</dbReference>
<name>A0AAE1XYT9_9LAMI</name>
<keyword evidence="4" id="KW-0804">Transcription</keyword>
<feature type="region of interest" description="Disordered" evidence="6">
    <location>
        <begin position="52"/>
        <end position="122"/>
    </location>
</feature>
<sequence length="355" mass="37539">MNMFPSSTSSSSQSSMDPTGSGGGGGLMRYPSAPGSLLSTAVDSVIGATREFGPQTHLAPPTFFSNSESSESTHKPNIIHNLSRPNTEDPAKTISLQRSYGFSGGGGGGGASSSSSLVRHSSSPAGFLNHLATAAGDNGFSITRGIGSSYNSKGMTDGGGGGISRLNSQLSFTRPKEALSRISEETDNMGDGVGTDNGQRKCTHSYASAGGFAMRSWDDTDPLTFSVAPAKRAKTITNDVEDIESQFQFGLPQGALEMASMDKLLHIPQDSVPCKIRAKRGCATHPRSIAERERRTRISGKLKKLQDLVPNMDKQTSYADMLDLAVQHIKCLQNQVQKLNDELDCCTCGCKKTTG</sequence>
<dbReference type="GO" id="GO:0000981">
    <property type="term" value="F:DNA-binding transcription factor activity, RNA polymerase II-specific"/>
    <property type="evidence" value="ECO:0007669"/>
    <property type="project" value="TreeGrafter"/>
</dbReference>
<proteinExistence type="predicted"/>
<keyword evidence="5" id="KW-0539">Nucleus</keyword>
<dbReference type="SMART" id="SM00353">
    <property type="entry name" value="HLH"/>
    <property type="match status" value="1"/>
</dbReference>
<keyword evidence="9" id="KW-1185">Reference proteome</keyword>
<feature type="compositionally biased region" description="Low complexity" evidence="6">
    <location>
        <begin position="1"/>
        <end position="15"/>
    </location>
</feature>
<dbReference type="PROSITE" id="PS50888">
    <property type="entry name" value="BHLH"/>
    <property type="match status" value="1"/>
</dbReference>
<reference evidence="8" key="1">
    <citation type="submission" date="2020-06" db="EMBL/GenBank/DDBJ databases">
        <authorList>
            <person name="Li T."/>
            <person name="Hu X."/>
            <person name="Zhang T."/>
            <person name="Song X."/>
            <person name="Zhang H."/>
            <person name="Dai N."/>
            <person name="Sheng W."/>
            <person name="Hou X."/>
            <person name="Wei L."/>
        </authorList>
    </citation>
    <scope>NUCLEOTIDE SEQUENCE</scope>
    <source>
        <strain evidence="8">3651</strain>
        <tissue evidence="8">Leaf</tissue>
    </source>
</reference>
<dbReference type="InterPro" id="IPR011598">
    <property type="entry name" value="bHLH_dom"/>
</dbReference>
<dbReference type="InterPro" id="IPR045843">
    <property type="entry name" value="IND-like"/>
</dbReference>
<evidence type="ECO:0000256" key="1">
    <source>
        <dbReference type="ARBA" id="ARBA00004123"/>
    </source>
</evidence>
<dbReference type="GO" id="GO:0005634">
    <property type="term" value="C:nucleus"/>
    <property type="evidence" value="ECO:0007669"/>
    <property type="project" value="UniProtKB-SubCell"/>
</dbReference>
<keyword evidence="3" id="KW-0238">DNA-binding</keyword>
<dbReference type="AlphaFoldDB" id="A0AAE1XYT9"/>
<dbReference type="FunFam" id="4.10.280.10:FF:000021">
    <property type="entry name" value="Transcription factor bHLH130 family"/>
    <property type="match status" value="1"/>
</dbReference>
<evidence type="ECO:0000256" key="5">
    <source>
        <dbReference type="ARBA" id="ARBA00023242"/>
    </source>
</evidence>
<evidence type="ECO:0000313" key="8">
    <source>
        <dbReference type="EMBL" id="KAK4420091.1"/>
    </source>
</evidence>
<dbReference type="GO" id="GO:0046983">
    <property type="term" value="F:protein dimerization activity"/>
    <property type="evidence" value="ECO:0007669"/>
    <property type="project" value="InterPro"/>
</dbReference>
<evidence type="ECO:0000313" key="9">
    <source>
        <dbReference type="Proteomes" id="UP001293254"/>
    </source>
</evidence>
<comment type="subcellular location">
    <subcellularLocation>
        <location evidence="1">Nucleus</location>
    </subcellularLocation>
</comment>
<comment type="caution">
    <text evidence="8">The sequence shown here is derived from an EMBL/GenBank/DDBJ whole genome shotgun (WGS) entry which is preliminary data.</text>
</comment>
<dbReference type="SUPFAM" id="SSF47459">
    <property type="entry name" value="HLH, helix-loop-helix DNA-binding domain"/>
    <property type="match status" value="1"/>
</dbReference>
<evidence type="ECO:0000256" key="2">
    <source>
        <dbReference type="ARBA" id="ARBA00023015"/>
    </source>
</evidence>
<dbReference type="PANTHER" id="PTHR16223">
    <property type="entry name" value="TRANSCRIPTION FACTOR BHLH83-RELATED"/>
    <property type="match status" value="1"/>
</dbReference>
<evidence type="ECO:0000256" key="3">
    <source>
        <dbReference type="ARBA" id="ARBA00023125"/>
    </source>
</evidence>
<dbReference type="PANTHER" id="PTHR16223:SF177">
    <property type="entry name" value="TRANSCRIPTION FACTOR BHLH129"/>
    <property type="match status" value="1"/>
</dbReference>
<dbReference type="Pfam" id="PF00010">
    <property type="entry name" value="HLH"/>
    <property type="match status" value="1"/>
</dbReference>
<evidence type="ECO:0000259" key="7">
    <source>
        <dbReference type="PROSITE" id="PS50888"/>
    </source>
</evidence>
<accession>A0AAE1XYT9</accession>
<dbReference type="Proteomes" id="UP001293254">
    <property type="component" value="Unassembled WGS sequence"/>
</dbReference>
<feature type="domain" description="BHLH" evidence="7">
    <location>
        <begin position="282"/>
        <end position="332"/>
    </location>
</feature>
<evidence type="ECO:0000256" key="6">
    <source>
        <dbReference type="SAM" id="MobiDB-lite"/>
    </source>
</evidence>
<feature type="compositionally biased region" description="Gly residues" evidence="6">
    <location>
        <begin position="102"/>
        <end position="111"/>
    </location>
</feature>
<reference evidence="8" key="2">
    <citation type="journal article" date="2024" name="Plant">
        <title>Genomic evolution and insights into agronomic trait innovations of Sesamum species.</title>
        <authorList>
            <person name="Miao H."/>
            <person name="Wang L."/>
            <person name="Qu L."/>
            <person name="Liu H."/>
            <person name="Sun Y."/>
            <person name="Le M."/>
            <person name="Wang Q."/>
            <person name="Wei S."/>
            <person name="Zheng Y."/>
            <person name="Lin W."/>
            <person name="Duan Y."/>
            <person name="Cao H."/>
            <person name="Xiong S."/>
            <person name="Wang X."/>
            <person name="Wei L."/>
            <person name="Li C."/>
            <person name="Ma Q."/>
            <person name="Ju M."/>
            <person name="Zhao R."/>
            <person name="Li G."/>
            <person name="Mu C."/>
            <person name="Tian Q."/>
            <person name="Mei H."/>
            <person name="Zhang T."/>
            <person name="Gao T."/>
            <person name="Zhang H."/>
        </authorList>
    </citation>
    <scope>NUCLEOTIDE SEQUENCE</scope>
    <source>
        <strain evidence="8">3651</strain>
    </source>
</reference>
<dbReference type="CDD" id="cd11393">
    <property type="entry name" value="bHLH_AtbHLH_like"/>
    <property type="match status" value="1"/>
</dbReference>
<feature type="compositionally biased region" description="Low complexity" evidence="6">
    <location>
        <begin position="112"/>
        <end position="122"/>
    </location>
</feature>
<dbReference type="InterPro" id="IPR045239">
    <property type="entry name" value="bHLH95_bHLH"/>
</dbReference>
<feature type="region of interest" description="Disordered" evidence="6">
    <location>
        <begin position="1"/>
        <end position="32"/>
    </location>
</feature>
<dbReference type="EMBL" id="JACGWO010000009">
    <property type="protein sequence ID" value="KAK4420091.1"/>
    <property type="molecule type" value="Genomic_DNA"/>
</dbReference>
<protein>
    <submittedName>
        <fullName evidence="8">Transcription factor</fullName>
    </submittedName>
</protein>
<dbReference type="InterPro" id="IPR036638">
    <property type="entry name" value="HLH_DNA-bd_sf"/>
</dbReference>
<evidence type="ECO:0000256" key="4">
    <source>
        <dbReference type="ARBA" id="ARBA00023163"/>
    </source>
</evidence>
<dbReference type="Gene3D" id="4.10.280.10">
    <property type="entry name" value="Helix-loop-helix DNA-binding domain"/>
    <property type="match status" value="1"/>
</dbReference>
<keyword evidence="2" id="KW-0805">Transcription regulation</keyword>
<organism evidence="8 9">
    <name type="scientific">Sesamum alatum</name>
    <dbReference type="NCBI Taxonomy" id="300844"/>
    <lineage>
        <taxon>Eukaryota</taxon>
        <taxon>Viridiplantae</taxon>
        <taxon>Streptophyta</taxon>
        <taxon>Embryophyta</taxon>
        <taxon>Tracheophyta</taxon>
        <taxon>Spermatophyta</taxon>
        <taxon>Magnoliopsida</taxon>
        <taxon>eudicotyledons</taxon>
        <taxon>Gunneridae</taxon>
        <taxon>Pentapetalae</taxon>
        <taxon>asterids</taxon>
        <taxon>lamiids</taxon>
        <taxon>Lamiales</taxon>
        <taxon>Pedaliaceae</taxon>
        <taxon>Sesamum</taxon>
    </lineage>
</organism>
<gene>
    <name evidence="8" type="ORF">Salat_2422000</name>
</gene>
<feature type="compositionally biased region" description="Low complexity" evidence="6">
    <location>
        <begin position="60"/>
        <end position="70"/>
    </location>
</feature>